<organism evidence="1 2">
    <name type="scientific">candidate division MSBL1 archaeon SCGC-AAA259I07</name>
    <dbReference type="NCBI Taxonomy" id="1698266"/>
    <lineage>
        <taxon>Archaea</taxon>
        <taxon>Methanobacteriati</taxon>
        <taxon>Methanobacteriota</taxon>
        <taxon>candidate division MSBL1</taxon>
    </lineage>
</organism>
<evidence type="ECO:0000313" key="2">
    <source>
        <dbReference type="Proteomes" id="UP000070155"/>
    </source>
</evidence>
<proteinExistence type="predicted"/>
<dbReference type="AlphaFoldDB" id="A0A133UK77"/>
<sequence>MQLEMSKFTAECPVDGCDFQAKSHWKKTTRGGVISHIYRTEGGGHGAGGSRLETDFEIRIKRVDEE</sequence>
<protein>
    <submittedName>
        <fullName evidence="1">Uncharacterized protein</fullName>
    </submittedName>
</protein>
<keyword evidence="2" id="KW-1185">Reference proteome</keyword>
<reference evidence="1 2" key="1">
    <citation type="journal article" date="2016" name="Sci. Rep.">
        <title>Metabolic traits of an uncultured archaeal lineage -MSBL1- from brine pools of the Red Sea.</title>
        <authorList>
            <person name="Mwirichia R."/>
            <person name="Alam I."/>
            <person name="Rashid M."/>
            <person name="Vinu M."/>
            <person name="Ba-Alawi W."/>
            <person name="Anthony Kamau A."/>
            <person name="Kamanda Ngugi D."/>
            <person name="Goker M."/>
            <person name="Klenk H.P."/>
            <person name="Bajic V."/>
            <person name="Stingl U."/>
        </authorList>
    </citation>
    <scope>NUCLEOTIDE SEQUENCE [LARGE SCALE GENOMIC DNA]</scope>
    <source>
        <strain evidence="1">SCGC-AAA259I07</strain>
    </source>
</reference>
<accession>A0A133UK77</accession>
<gene>
    <name evidence="1" type="ORF">AKJ36_02560</name>
</gene>
<name>A0A133UK77_9EURY</name>
<dbReference type="Proteomes" id="UP000070155">
    <property type="component" value="Unassembled WGS sequence"/>
</dbReference>
<comment type="caution">
    <text evidence="1">The sequence shown here is derived from an EMBL/GenBank/DDBJ whole genome shotgun (WGS) entry which is preliminary data.</text>
</comment>
<evidence type="ECO:0000313" key="1">
    <source>
        <dbReference type="EMBL" id="KXA94622.1"/>
    </source>
</evidence>
<dbReference type="EMBL" id="LHXQ01000037">
    <property type="protein sequence ID" value="KXA94622.1"/>
    <property type="molecule type" value="Genomic_DNA"/>
</dbReference>